<dbReference type="AlphaFoldDB" id="A0A1T5MFT5"/>
<evidence type="ECO:0000256" key="4">
    <source>
        <dbReference type="PIRSR" id="PIRSR001220-2"/>
    </source>
</evidence>
<dbReference type="FunFam" id="3.40.50.40:FF:000001">
    <property type="entry name" value="L-asparaginase 1"/>
    <property type="match status" value="1"/>
</dbReference>
<feature type="binding site" evidence="4">
    <location>
        <position position="72"/>
    </location>
    <ligand>
        <name>substrate</name>
    </ligand>
</feature>
<feature type="binding site" evidence="4">
    <location>
        <begin position="103"/>
        <end position="104"/>
    </location>
    <ligand>
        <name>substrate</name>
    </ligand>
</feature>
<organism evidence="8 9">
    <name type="scientific">Ohtaekwangia koreensis</name>
    <dbReference type="NCBI Taxonomy" id="688867"/>
    <lineage>
        <taxon>Bacteria</taxon>
        <taxon>Pseudomonadati</taxon>
        <taxon>Bacteroidota</taxon>
        <taxon>Cytophagia</taxon>
        <taxon>Cytophagales</taxon>
        <taxon>Fulvivirgaceae</taxon>
        <taxon>Ohtaekwangia</taxon>
    </lineage>
</organism>
<dbReference type="GO" id="GO:0009066">
    <property type="term" value="P:aspartate family amino acid metabolic process"/>
    <property type="evidence" value="ECO:0007669"/>
    <property type="project" value="UniProtKB-ARBA"/>
</dbReference>
<dbReference type="InterPro" id="IPR027475">
    <property type="entry name" value="Asparaginase/glutaminase_AS2"/>
</dbReference>
<feature type="active site" description="O-isoaspartyl threonine intermediate" evidence="3">
    <location>
        <position position="28"/>
    </location>
</feature>
<feature type="domain" description="L-asparaginase N-terminal" evidence="6">
    <location>
        <begin position="19"/>
        <end position="207"/>
    </location>
</feature>
<dbReference type="InterPro" id="IPR036152">
    <property type="entry name" value="Asp/glu_Ase-like_sf"/>
</dbReference>
<dbReference type="NCBIfam" id="TIGR00519">
    <property type="entry name" value="asnASE_I"/>
    <property type="match status" value="1"/>
</dbReference>
<dbReference type="EC" id="3.5.1.1" evidence="1"/>
<feature type="active site" evidence="5">
    <location>
        <position position="103"/>
    </location>
</feature>
<dbReference type="InterPro" id="IPR027473">
    <property type="entry name" value="L-asparaginase_C"/>
</dbReference>
<evidence type="ECO:0000259" key="7">
    <source>
        <dbReference type="Pfam" id="PF17763"/>
    </source>
</evidence>
<dbReference type="PROSITE" id="PS51732">
    <property type="entry name" value="ASN_GLN_ASE_3"/>
    <property type="match status" value="1"/>
</dbReference>
<dbReference type="InterPro" id="IPR037152">
    <property type="entry name" value="L-asparaginase_N_sf"/>
</dbReference>
<evidence type="ECO:0000313" key="8">
    <source>
        <dbReference type="EMBL" id="SKC87116.1"/>
    </source>
</evidence>
<dbReference type="PANTHER" id="PTHR11707">
    <property type="entry name" value="L-ASPARAGINASE"/>
    <property type="match status" value="1"/>
</dbReference>
<dbReference type="Pfam" id="PF00710">
    <property type="entry name" value="Asparaginase"/>
    <property type="match status" value="1"/>
</dbReference>
<evidence type="ECO:0000256" key="2">
    <source>
        <dbReference type="ARBA" id="ARBA00022801"/>
    </source>
</evidence>
<evidence type="ECO:0000313" key="9">
    <source>
        <dbReference type="Proteomes" id="UP000190961"/>
    </source>
</evidence>
<protein>
    <recommendedName>
        <fullName evidence="1">asparaginase</fullName>
        <ecNumber evidence="1">3.5.1.1</ecNumber>
    </recommendedName>
</protein>
<dbReference type="SUPFAM" id="SSF53774">
    <property type="entry name" value="Glutaminase/Asparaginase"/>
    <property type="match status" value="1"/>
</dbReference>
<evidence type="ECO:0000256" key="5">
    <source>
        <dbReference type="PROSITE-ProRule" id="PRU10100"/>
    </source>
</evidence>
<dbReference type="PRINTS" id="PR00139">
    <property type="entry name" value="ASNGLNASE"/>
</dbReference>
<dbReference type="GO" id="GO:0004067">
    <property type="term" value="F:asparaginase activity"/>
    <property type="evidence" value="ECO:0007669"/>
    <property type="project" value="UniProtKB-UniRule"/>
</dbReference>
<evidence type="ECO:0000256" key="3">
    <source>
        <dbReference type="PIRSR" id="PIRSR001220-1"/>
    </source>
</evidence>
<dbReference type="PROSITE" id="PS00917">
    <property type="entry name" value="ASN_GLN_ASE_2"/>
    <property type="match status" value="1"/>
</dbReference>
<keyword evidence="2" id="KW-0378">Hydrolase</keyword>
<keyword evidence="9" id="KW-1185">Reference proteome</keyword>
<dbReference type="PIRSF" id="PIRSF500176">
    <property type="entry name" value="L_ASNase"/>
    <property type="match status" value="1"/>
</dbReference>
<accession>A0A1T5MFT5</accession>
<dbReference type="CDD" id="cd08963">
    <property type="entry name" value="L-asparaginase_I"/>
    <property type="match status" value="1"/>
</dbReference>
<dbReference type="InterPro" id="IPR006033">
    <property type="entry name" value="AsnA_fam"/>
</dbReference>
<dbReference type="RefSeq" id="WP_079689817.1">
    <property type="nucleotide sequence ID" value="NZ_FUZU01000004.1"/>
</dbReference>
<feature type="domain" description="Asparaginase/glutaminase C-terminal" evidence="7">
    <location>
        <begin position="229"/>
        <end position="335"/>
    </location>
</feature>
<dbReference type="SFLD" id="SFLDS00057">
    <property type="entry name" value="Glutaminase/Asparaginase"/>
    <property type="match status" value="1"/>
</dbReference>
<dbReference type="Pfam" id="PF17763">
    <property type="entry name" value="Asparaginase_C"/>
    <property type="match status" value="1"/>
</dbReference>
<dbReference type="SMART" id="SM00870">
    <property type="entry name" value="Asparaginase"/>
    <property type="match status" value="1"/>
</dbReference>
<dbReference type="Gene3D" id="3.40.50.1170">
    <property type="entry name" value="L-asparaginase, N-terminal domain"/>
    <property type="match status" value="1"/>
</dbReference>
<dbReference type="PIRSF" id="PIRSF001220">
    <property type="entry name" value="L-ASNase_gatD"/>
    <property type="match status" value="1"/>
</dbReference>
<dbReference type="InterPro" id="IPR027474">
    <property type="entry name" value="L-asparaginase_N"/>
</dbReference>
<dbReference type="InterPro" id="IPR006034">
    <property type="entry name" value="Asparaginase/glutaminase-like"/>
</dbReference>
<evidence type="ECO:0000259" key="6">
    <source>
        <dbReference type="Pfam" id="PF00710"/>
    </source>
</evidence>
<dbReference type="InterPro" id="IPR040919">
    <property type="entry name" value="Asparaginase_C"/>
</dbReference>
<dbReference type="OrthoDB" id="9788068at2"/>
<dbReference type="STRING" id="688867.SAMN05660236_5338"/>
<evidence type="ECO:0000256" key="1">
    <source>
        <dbReference type="ARBA" id="ARBA00012920"/>
    </source>
</evidence>
<dbReference type="PANTHER" id="PTHR11707:SF28">
    <property type="entry name" value="60 KDA LYSOPHOSPHOLIPASE"/>
    <property type="match status" value="1"/>
</dbReference>
<dbReference type="EMBL" id="FUZU01000004">
    <property type="protein sequence ID" value="SKC87116.1"/>
    <property type="molecule type" value="Genomic_DNA"/>
</dbReference>
<sequence length="354" mass="38939">MNFKKISINTALPGKARSRILIIYTGGTFGMTYDKDGVLIPFDFASIVEHLPSLKNLLLEITVVSFENPIDSSNIKPEHWQLIGKIIHEYYDENDGFVVLHGTDTMAYTASAMSFMLEGLSKPVIFTGAQLPISEPRSDARENLITSLDIASARKDDIPLVPEVCIYFDYELLRGNRSKKVESLRFDAFDSGNYPPLAKAGVKIDYNFSVINVPSRKNALNLRAKFDTNISILKLFPGISQPVVQAILNTAGLRAVVLETYGSGNAPTLPWLIEELKKAIERDIIIVNVSQCPGGRVLQGRYETSRKLQQIGVIPGADMTTEAALTKLMLLLGEYGTTRAKELVGLSLAGELTA</sequence>
<name>A0A1T5MFT5_9BACT</name>
<dbReference type="InterPro" id="IPR041725">
    <property type="entry name" value="L-asparaginase_I"/>
</dbReference>
<dbReference type="Proteomes" id="UP000190961">
    <property type="component" value="Unassembled WGS sequence"/>
</dbReference>
<dbReference type="Gene3D" id="3.40.50.40">
    <property type="match status" value="1"/>
</dbReference>
<proteinExistence type="predicted"/>
<reference evidence="8 9" key="1">
    <citation type="submission" date="2017-02" db="EMBL/GenBank/DDBJ databases">
        <authorList>
            <person name="Peterson S.W."/>
        </authorList>
    </citation>
    <scope>NUCLEOTIDE SEQUENCE [LARGE SCALE GENOMIC DNA]</scope>
    <source>
        <strain evidence="8 9">DSM 25262</strain>
    </source>
</reference>
<gene>
    <name evidence="8" type="ORF">SAMN05660236_5338</name>
</gene>